<evidence type="ECO:0000256" key="7">
    <source>
        <dbReference type="ARBA" id="ARBA00022692"/>
    </source>
</evidence>
<comment type="similarity">
    <text evidence="3 15">Belongs to the glycosyltransferase 39 family.</text>
</comment>
<dbReference type="Pfam" id="PF02366">
    <property type="entry name" value="PMT"/>
    <property type="match status" value="1"/>
</dbReference>
<evidence type="ECO:0000256" key="11">
    <source>
        <dbReference type="ARBA" id="ARBA00023136"/>
    </source>
</evidence>
<dbReference type="AlphaFoldDB" id="A0A0F7SML7"/>
<dbReference type="EMBL" id="LN483326">
    <property type="protein sequence ID" value="CDZ98262.1"/>
    <property type="molecule type" value="Genomic_DNA"/>
</dbReference>
<evidence type="ECO:0000256" key="15">
    <source>
        <dbReference type="RuleBase" id="RU367007"/>
    </source>
</evidence>
<dbReference type="SMART" id="SM00472">
    <property type="entry name" value="MIR"/>
    <property type="match status" value="3"/>
</dbReference>
<comment type="subcellular location">
    <subcellularLocation>
        <location evidence="1 15">Endoplasmic reticulum membrane</location>
        <topology evidence="1 15">Multi-pass membrane protein</topology>
    </subcellularLocation>
</comment>
<name>A0A0F7SML7_PHARH</name>
<dbReference type="GO" id="GO:0031502">
    <property type="term" value="C:dolichyl-phosphate-mannose-protein mannosyltransferase complex"/>
    <property type="evidence" value="ECO:0007669"/>
    <property type="project" value="UniProtKB-ARBA"/>
</dbReference>
<keyword evidence="5 15" id="KW-0328">Glycosyltransferase</keyword>
<dbReference type="InterPro" id="IPR027005">
    <property type="entry name" value="PMT-like"/>
</dbReference>
<evidence type="ECO:0000313" key="18">
    <source>
        <dbReference type="EMBL" id="CDZ98262.1"/>
    </source>
</evidence>
<dbReference type="UniPathway" id="UPA00378"/>
<protein>
    <recommendedName>
        <fullName evidence="4 15">Dolichyl-phosphate-mannose--protein mannosyltransferase</fullName>
        <ecNumber evidence="4 15">2.4.1.109</ecNumber>
    </recommendedName>
</protein>
<feature type="compositionally biased region" description="Pro residues" evidence="16">
    <location>
        <begin position="7"/>
        <end position="17"/>
    </location>
</feature>
<evidence type="ECO:0000256" key="14">
    <source>
        <dbReference type="ARBA" id="ARBA00045102"/>
    </source>
</evidence>
<feature type="region of interest" description="Disordered" evidence="16">
    <location>
        <begin position="901"/>
        <end position="925"/>
    </location>
</feature>
<dbReference type="Gene3D" id="2.80.10.50">
    <property type="match status" value="1"/>
</dbReference>
<feature type="transmembrane region" description="Helical" evidence="15">
    <location>
        <begin position="696"/>
        <end position="714"/>
    </location>
</feature>
<keyword evidence="10 15" id="KW-1133">Transmembrane helix</keyword>
<dbReference type="Pfam" id="PF16192">
    <property type="entry name" value="PMT_4TMC"/>
    <property type="match status" value="1"/>
</dbReference>
<evidence type="ECO:0000256" key="3">
    <source>
        <dbReference type="ARBA" id="ARBA00007222"/>
    </source>
</evidence>
<dbReference type="InterPro" id="IPR003342">
    <property type="entry name" value="ArnT-like_N"/>
</dbReference>
<dbReference type="Pfam" id="PF02815">
    <property type="entry name" value="MIR"/>
    <property type="match status" value="1"/>
</dbReference>
<feature type="region of interest" description="Disordered" evidence="16">
    <location>
        <begin position="1"/>
        <end position="20"/>
    </location>
</feature>
<feature type="transmembrane region" description="Helical" evidence="15">
    <location>
        <begin position="287"/>
        <end position="306"/>
    </location>
</feature>
<keyword evidence="6 15" id="KW-0808">Transferase</keyword>
<evidence type="ECO:0000256" key="2">
    <source>
        <dbReference type="ARBA" id="ARBA00004922"/>
    </source>
</evidence>
<dbReference type="EC" id="2.4.1.109" evidence="4 15"/>
<dbReference type="PANTHER" id="PTHR10050:SF50">
    <property type="entry name" value="DOLICHYL-PHOSPHATE-MANNOSE--PROTEIN MANNOSYLTRANSFERASE 1-RELATED"/>
    <property type="match status" value="1"/>
</dbReference>
<comment type="pathway">
    <text evidence="2 15">Protein modification; protein glycosylation.</text>
</comment>
<proteinExistence type="inferred from homology"/>
<evidence type="ECO:0000256" key="16">
    <source>
        <dbReference type="SAM" id="MobiDB-lite"/>
    </source>
</evidence>
<evidence type="ECO:0000256" key="5">
    <source>
        <dbReference type="ARBA" id="ARBA00022676"/>
    </source>
</evidence>
<dbReference type="PANTHER" id="PTHR10050">
    <property type="entry name" value="DOLICHYL-PHOSPHATE-MANNOSE--PROTEIN MANNOSYLTRANSFERASE"/>
    <property type="match status" value="1"/>
</dbReference>
<keyword evidence="7 15" id="KW-0812">Transmembrane</keyword>
<feature type="transmembrane region" description="Helical" evidence="15">
    <location>
        <begin position="642"/>
        <end position="659"/>
    </location>
</feature>
<keyword evidence="12" id="KW-0325">Glycoprotein</keyword>
<feature type="region of interest" description="Disordered" evidence="16">
    <location>
        <begin position="809"/>
        <end position="838"/>
    </location>
</feature>
<dbReference type="InterPro" id="IPR032421">
    <property type="entry name" value="PMT_4TMC"/>
</dbReference>
<evidence type="ECO:0000256" key="10">
    <source>
        <dbReference type="ARBA" id="ARBA00022989"/>
    </source>
</evidence>
<feature type="transmembrane region" description="Helical" evidence="15">
    <location>
        <begin position="255"/>
        <end position="275"/>
    </location>
</feature>
<evidence type="ECO:0000256" key="12">
    <source>
        <dbReference type="ARBA" id="ARBA00023180"/>
    </source>
</evidence>
<evidence type="ECO:0000256" key="6">
    <source>
        <dbReference type="ARBA" id="ARBA00022679"/>
    </source>
</evidence>
<dbReference type="InterPro" id="IPR016093">
    <property type="entry name" value="MIR_motif"/>
</dbReference>
<feature type="transmembrane region" description="Helical" evidence="15">
    <location>
        <begin position="665"/>
        <end position="684"/>
    </location>
</feature>
<reference evidence="18" key="1">
    <citation type="submission" date="2014-08" db="EMBL/GenBank/DDBJ databases">
        <authorList>
            <person name="Sharma Rahul"/>
            <person name="Thines Marco"/>
        </authorList>
    </citation>
    <scope>NUCLEOTIDE SEQUENCE</scope>
</reference>
<feature type="domain" description="MIR" evidence="17">
    <location>
        <begin position="470"/>
        <end position="526"/>
    </location>
</feature>
<keyword evidence="8" id="KW-0677">Repeat</keyword>
<keyword evidence="9 15" id="KW-0256">Endoplasmic reticulum</keyword>
<sequence length="925" mass="104712">MASKPSPFFPPPPPPPNRIHEADARLLQPRSRDHYDSPSAYLKPSSSSLAGAKFGSQIKRKEWFLVASVVALSLVVRLWNIWEPSSVVFDEVHFGGFASKYIRHTFFMDVHPPLAKLLITFAAWLGGYQGGVDDFKDIAKEYDASVPYVMMRLLPGLLGVSLVPLTYLTLRSLSCTTTTSLLGSSLVLFDNALVAQSRLILLDSPLIFFTATTIFSYCRFSNEDAHAPFQRSWWRWLLSTGLNLGFVASCKWVGLFTIATVGFSTVIQLWTLLGDIKVKPRMWARHFVARLAGLVMVPILVYMFTFRVHFWLLHSSGEGDGFMSSEFQHTLRGHGMADTFAEVAYGSTVSIRHYNTQGGYLHSHPHNYPSGSQQQQITLYPHKDDNNDWLIVNTTHSVQEGPIKYVKDGDQVKLLHKGTEKRLHSHDVRPPISEVDFQQEVSGYGFEGFEGDANDIFIFELSHSPNKSARKQLRTLRSHFRLRHMLTGCYLFSHKVKLPEWGFEQQEVTCNKNPSLDNSLWYIETNENPLLPSGADRVNYERPGFLSKFLELQAVMWRTNAGLTDRHAYDSRPTSWPFMRRGINFWVKDHRQIYLIGNPFVWWGSTFAVLTYMAFRGLLILRAKRGFRDLHHPLIVRYDSTLAFLLGGWFLHYFPFYLMQRQLFLHHYLPALWFSILLLCVLFDMATSKIRPKSRLAIALVIVIITLVGFRRYSPLSYGSPWTKTKCETGKWRKSWDFSCADFHDSLSDYDITTSKPLTSPLFPEPIESQSTTAGSLNVKIEPGPNVFDPKVDANPAVAADAQGQQILEKGRDEGVPVHGGADDLATGSPDDEDPSPTLVPTVIQERQAEALAREEEKKRREEKLEASIGLKAAEEPLIPFKDLEGEEKVEAEQLVAEALENDQKEEEEAVAEAEAEAAEIEAAV</sequence>
<keyword evidence="11 15" id="KW-0472">Membrane</keyword>
<organism evidence="18">
    <name type="scientific">Phaffia rhodozyma</name>
    <name type="common">Yeast</name>
    <name type="synonym">Xanthophyllomyces dendrorhous</name>
    <dbReference type="NCBI Taxonomy" id="264483"/>
    <lineage>
        <taxon>Eukaryota</taxon>
        <taxon>Fungi</taxon>
        <taxon>Dikarya</taxon>
        <taxon>Basidiomycota</taxon>
        <taxon>Agaricomycotina</taxon>
        <taxon>Tremellomycetes</taxon>
        <taxon>Cystofilobasidiales</taxon>
        <taxon>Mrakiaceae</taxon>
        <taxon>Phaffia</taxon>
    </lineage>
</organism>
<dbReference type="GO" id="GO:0004169">
    <property type="term" value="F:dolichyl-phosphate-mannose-protein mannosyltransferase activity"/>
    <property type="evidence" value="ECO:0007669"/>
    <property type="project" value="UniProtKB-UniRule"/>
</dbReference>
<dbReference type="FunFam" id="2.80.10.50:FF:000034">
    <property type="entry name" value="Dolichyl-phosphate-mannose-protein mannosyltransferase 1"/>
    <property type="match status" value="1"/>
</dbReference>
<evidence type="ECO:0000256" key="13">
    <source>
        <dbReference type="ARBA" id="ARBA00045085"/>
    </source>
</evidence>
<evidence type="ECO:0000256" key="9">
    <source>
        <dbReference type="ARBA" id="ARBA00022824"/>
    </source>
</evidence>
<accession>A0A0F7SML7</accession>
<evidence type="ECO:0000256" key="8">
    <source>
        <dbReference type="ARBA" id="ARBA00022737"/>
    </source>
</evidence>
<comment type="catalytic activity">
    <reaction evidence="13 15">
        <text>a di-trans,poly-cis-dolichyl beta-D-mannosyl phosphate + L-threonyl-[protein] = 3-O-(alpha-D-mannosyl)-L-threonyl-[protein] + a di-trans,poly-cis-dolichyl phosphate + H(+)</text>
        <dbReference type="Rhea" id="RHEA:53396"/>
        <dbReference type="Rhea" id="RHEA-COMP:11060"/>
        <dbReference type="Rhea" id="RHEA-COMP:13547"/>
        <dbReference type="Rhea" id="RHEA-COMP:19498"/>
        <dbReference type="Rhea" id="RHEA-COMP:19501"/>
        <dbReference type="ChEBI" id="CHEBI:15378"/>
        <dbReference type="ChEBI" id="CHEBI:30013"/>
        <dbReference type="ChEBI" id="CHEBI:57683"/>
        <dbReference type="ChEBI" id="CHEBI:58211"/>
        <dbReference type="ChEBI" id="CHEBI:137323"/>
        <dbReference type="EC" id="2.4.1.109"/>
    </reaction>
</comment>
<dbReference type="SUPFAM" id="SSF82109">
    <property type="entry name" value="MIR domain"/>
    <property type="match status" value="1"/>
</dbReference>
<evidence type="ECO:0000256" key="1">
    <source>
        <dbReference type="ARBA" id="ARBA00004477"/>
    </source>
</evidence>
<feature type="transmembrane region" description="Helical" evidence="15">
    <location>
        <begin position="600"/>
        <end position="621"/>
    </location>
</feature>
<feature type="domain" description="MIR" evidence="17">
    <location>
        <begin position="340"/>
        <end position="394"/>
    </location>
</feature>
<comment type="catalytic activity">
    <reaction evidence="14 15">
        <text>a di-trans,poly-cis-dolichyl beta-D-mannosyl phosphate + L-seryl-[protein] = 3-O-(alpha-D-mannosyl)-L-seryl-[protein] + a di-trans,poly-cis-dolichyl phosphate + H(+)</text>
        <dbReference type="Rhea" id="RHEA:17377"/>
        <dbReference type="Rhea" id="RHEA-COMP:9863"/>
        <dbReference type="Rhea" id="RHEA-COMP:13546"/>
        <dbReference type="Rhea" id="RHEA-COMP:19498"/>
        <dbReference type="Rhea" id="RHEA-COMP:19501"/>
        <dbReference type="ChEBI" id="CHEBI:15378"/>
        <dbReference type="ChEBI" id="CHEBI:29999"/>
        <dbReference type="ChEBI" id="CHEBI:57683"/>
        <dbReference type="ChEBI" id="CHEBI:58211"/>
        <dbReference type="ChEBI" id="CHEBI:137321"/>
        <dbReference type="EC" id="2.4.1.109"/>
    </reaction>
</comment>
<dbReference type="InterPro" id="IPR036300">
    <property type="entry name" value="MIR_dom_sf"/>
</dbReference>
<comment type="function">
    <text evidence="15">Transfers mannose from Dol-P-mannose to Ser or Thr residues on proteins.</text>
</comment>
<evidence type="ECO:0000256" key="4">
    <source>
        <dbReference type="ARBA" id="ARBA00012839"/>
    </source>
</evidence>
<comment type="caution">
    <text evidence="15">Lacks conserved residue(s) required for the propagation of feature annotation.</text>
</comment>
<dbReference type="PROSITE" id="PS50919">
    <property type="entry name" value="MIR"/>
    <property type="match status" value="3"/>
</dbReference>
<feature type="domain" description="MIR" evidence="17">
    <location>
        <begin position="403"/>
        <end position="462"/>
    </location>
</feature>
<dbReference type="CDD" id="cd23283">
    <property type="entry name" value="beta-trefoil_MIR_PMT1-like"/>
    <property type="match status" value="1"/>
</dbReference>
<evidence type="ECO:0000259" key="17">
    <source>
        <dbReference type="PROSITE" id="PS50919"/>
    </source>
</evidence>